<evidence type="ECO:0000313" key="3">
    <source>
        <dbReference type="EMBL" id="HFH29750.1"/>
    </source>
</evidence>
<organism evidence="3">
    <name type="scientific">Gracilinema caldarium</name>
    <dbReference type="NCBI Taxonomy" id="215591"/>
    <lineage>
        <taxon>Bacteria</taxon>
        <taxon>Pseudomonadati</taxon>
        <taxon>Spirochaetota</taxon>
        <taxon>Spirochaetia</taxon>
        <taxon>Spirochaetales</taxon>
        <taxon>Breznakiellaceae</taxon>
        <taxon>Gracilinema</taxon>
    </lineage>
</organism>
<dbReference type="Pfam" id="PF01558">
    <property type="entry name" value="POR"/>
    <property type="match status" value="1"/>
</dbReference>
<keyword evidence="1" id="KW-0560">Oxidoreductase</keyword>
<proteinExistence type="predicted"/>
<dbReference type="InterPro" id="IPR002869">
    <property type="entry name" value="Pyrv_flavodox_OxRed_cen"/>
</dbReference>
<protein>
    <submittedName>
        <fullName evidence="3">Indolepyruvate oxidoreductase subunit beta</fullName>
    </submittedName>
</protein>
<dbReference type="PANTHER" id="PTHR43854:SF1">
    <property type="entry name" value="INDOLEPYRUVATE OXIDOREDUCTASE SUBUNIT IORB"/>
    <property type="match status" value="1"/>
</dbReference>
<dbReference type="NCBIfam" id="NF005324">
    <property type="entry name" value="PRK06853.1-4"/>
    <property type="match status" value="1"/>
</dbReference>
<evidence type="ECO:0000259" key="2">
    <source>
        <dbReference type="Pfam" id="PF01558"/>
    </source>
</evidence>
<keyword evidence="3" id="KW-0670">Pyruvate</keyword>
<gene>
    <name evidence="3" type="ORF">ENS59_09620</name>
</gene>
<dbReference type="Gene3D" id="3.40.920.10">
    <property type="entry name" value="Pyruvate-ferredoxin oxidoreductase, PFOR, domain III"/>
    <property type="match status" value="1"/>
</dbReference>
<dbReference type="InterPro" id="IPR052198">
    <property type="entry name" value="IorB_Oxidoreductase"/>
</dbReference>
<feature type="domain" description="Pyruvate/ketoisovalerate oxidoreductase catalytic" evidence="2">
    <location>
        <begin position="11"/>
        <end position="186"/>
    </location>
</feature>
<comment type="caution">
    <text evidence="3">The sequence shown here is derived from an EMBL/GenBank/DDBJ whole genome shotgun (WGS) entry which is preliminary data.</text>
</comment>
<dbReference type="InterPro" id="IPR019752">
    <property type="entry name" value="Pyrv/ketoisovalerate_OxRed_cat"/>
</dbReference>
<dbReference type="PANTHER" id="PTHR43854">
    <property type="entry name" value="INDOLEPYRUVATE OXIDOREDUCTASE SUBUNIT IORB"/>
    <property type="match status" value="1"/>
</dbReference>
<reference evidence="3" key="1">
    <citation type="journal article" date="2020" name="mSystems">
        <title>Genome- and Community-Level Interaction Insights into Carbon Utilization and Element Cycling Functions of Hydrothermarchaeota in Hydrothermal Sediment.</title>
        <authorList>
            <person name="Zhou Z."/>
            <person name="Liu Y."/>
            <person name="Xu W."/>
            <person name="Pan J."/>
            <person name="Luo Z.H."/>
            <person name="Li M."/>
        </authorList>
    </citation>
    <scope>NUCLEOTIDE SEQUENCE [LARGE SCALE GENOMIC DNA]</scope>
    <source>
        <strain evidence="3">SpSt-503</strain>
    </source>
</reference>
<evidence type="ECO:0000256" key="1">
    <source>
        <dbReference type="ARBA" id="ARBA00023002"/>
    </source>
</evidence>
<accession>A0A7C3EDA8</accession>
<name>A0A7C3EDA8_9SPIR</name>
<dbReference type="EMBL" id="DSVL01000292">
    <property type="protein sequence ID" value="HFH29750.1"/>
    <property type="molecule type" value="Genomic_DNA"/>
</dbReference>
<dbReference type="GO" id="GO:0016903">
    <property type="term" value="F:oxidoreductase activity, acting on the aldehyde or oxo group of donors"/>
    <property type="evidence" value="ECO:0007669"/>
    <property type="project" value="InterPro"/>
</dbReference>
<sequence>MKRDIILAGVGGQGILSVAAIIAKAAVDQHLNVRQSEVHGMSQRGGAVLAHLRLSDGPIYSDLVPKGDADLIISMEPLESLRYLQWLKPEGTLVSAAEPFINIQDYPDLEKIKALIRSLPRSFIVETQGLAREAGLARAANMVLIGASSPYLPIPAEAMEGTICELFATKEPAVIDANIRAFRLGRNVSDRT</sequence>
<dbReference type="AlphaFoldDB" id="A0A7C3EDA8"/>
<dbReference type="SUPFAM" id="SSF53323">
    <property type="entry name" value="Pyruvate-ferredoxin oxidoreductase, PFOR, domain III"/>
    <property type="match status" value="1"/>
</dbReference>